<name>A0A2Z6TFY0_9LACO</name>
<dbReference type="Pfam" id="PF00072">
    <property type="entry name" value="Response_reg"/>
    <property type="match status" value="1"/>
</dbReference>
<dbReference type="Gene3D" id="1.10.10.10">
    <property type="entry name" value="Winged helix-like DNA-binding domain superfamily/Winged helix DNA-binding domain"/>
    <property type="match status" value="1"/>
</dbReference>
<dbReference type="InterPro" id="IPR039420">
    <property type="entry name" value="WalR-like"/>
</dbReference>
<evidence type="ECO:0000313" key="17">
    <source>
        <dbReference type="Proteomes" id="UP000257317"/>
    </source>
</evidence>
<keyword evidence="4" id="KW-0902">Two-component regulatory system</keyword>
<accession>A0A2Z6TFY0</accession>
<evidence type="ECO:0000256" key="12">
    <source>
        <dbReference type="PROSITE-ProRule" id="PRU00169"/>
    </source>
</evidence>
<keyword evidence="6" id="KW-0843">Virulence</keyword>
<gene>
    <name evidence="16" type="primary">ompR</name>
    <name evidence="16" type="ORF">LrDSM24759_08660</name>
</gene>
<evidence type="ECO:0000256" key="10">
    <source>
        <dbReference type="ARBA" id="ARBA00037471"/>
    </source>
</evidence>
<dbReference type="Proteomes" id="UP000257317">
    <property type="component" value="Unassembled WGS sequence"/>
</dbReference>
<evidence type="ECO:0000256" key="13">
    <source>
        <dbReference type="PROSITE-ProRule" id="PRU01091"/>
    </source>
</evidence>
<organism evidence="16 17">
    <name type="scientific">Lactobacillus rodentium</name>
    <dbReference type="NCBI Taxonomy" id="947835"/>
    <lineage>
        <taxon>Bacteria</taxon>
        <taxon>Bacillati</taxon>
        <taxon>Bacillota</taxon>
        <taxon>Bacilli</taxon>
        <taxon>Lactobacillales</taxon>
        <taxon>Lactobacillaceae</taxon>
        <taxon>Lactobacillus</taxon>
    </lineage>
</organism>
<evidence type="ECO:0000256" key="2">
    <source>
        <dbReference type="ARBA" id="ARBA00022490"/>
    </source>
</evidence>
<feature type="domain" description="OmpR/PhoB-type" evidence="15">
    <location>
        <begin position="125"/>
        <end position="223"/>
    </location>
</feature>
<feature type="domain" description="Response regulatory" evidence="14">
    <location>
        <begin position="3"/>
        <end position="117"/>
    </location>
</feature>
<dbReference type="OrthoDB" id="9790442at2"/>
<keyword evidence="2" id="KW-0963">Cytoplasm</keyword>
<dbReference type="InterPro" id="IPR036388">
    <property type="entry name" value="WH-like_DNA-bd_sf"/>
</dbReference>
<dbReference type="InterPro" id="IPR011006">
    <property type="entry name" value="CheY-like_superfamily"/>
</dbReference>
<dbReference type="Pfam" id="PF00486">
    <property type="entry name" value="Trans_reg_C"/>
    <property type="match status" value="1"/>
</dbReference>
<dbReference type="CDD" id="cd17574">
    <property type="entry name" value="REC_OmpR"/>
    <property type="match status" value="1"/>
</dbReference>
<sequence length="227" mass="26175">MTKLLIVEDDKNIQKLLKAYLETDYDLVQVEDGEAALSFLKDKQQVDIMITDVMMPNMDGFALVKALRKEGFKFPVMMLTAKDTIQDKTVAFSNGADDYMVKPIDYQELKLRLVALLRRAGNEHPNQLIIQDIVIDRKNYTVQRGKEVIDLSKKEFDLLYKLLSTPNQIFTKEQLLDAVWGEESFSTEDTVKTHISKLRKLCRNFEDVFKIITVRGLGYKGEVSEEK</sequence>
<comment type="subcellular location">
    <subcellularLocation>
        <location evidence="1">Cytoplasm</location>
    </subcellularLocation>
</comment>
<keyword evidence="3 12" id="KW-0597">Phosphoprotein</keyword>
<dbReference type="PANTHER" id="PTHR48111">
    <property type="entry name" value="REGULATOR OF RPOS"/>
    <property type="match status" value="1"/>
</dbReference>
<dbReference type="EMBL" id="BFBY01000005">
    <property type="protein sequence ID" value="GBG04952.1"/>
    <property type="molecule type" value="Genomic_DNA"/>
</dbReference>
<evidence type="ECO:0000256" key="6">
    <source>
        <dbReference type="ARBA" id="ARBA00023026"/>
    </source>
</evidence>
<dbReference type="GO" id="GO:0032993">
    <property type="term" value="C:protein-DNA complex"/>
    <property type="evidence" value="ECO:0007669"/>
    <property type="project" value="TreeGrafter"/>
</dbReference>
<dbReference type="SUPFAM" id="SSF52172">
    <property type="entry name" value="CheY-like"/>
    <property type="match status" value="1"/>
</dbReference>
<keyword evidence="17" id="KW-1185">Reference proteome</keyword>
<dbReference type="GO" id="GO:0000976">
    <property type="term" value="F:transcription cis-regulatory region binding"/>
    <property type="evidence" value="ECO:0007669"/>
    <property type="project" value="TreeGrafter"/>
</dbReference>
<evidence type="ECO:0000256" key="1">
    <source>
        <dbReference type="ARBA" id="ARBA00004496"/>
    </source>
</evidence>
<evidence type="ECO:0000256" key="3">
    <source>
        <dbReference type="ARBA" id="ARBA00022553"/>
    </source>
</evidence>
<dbReference type="AlphaFoldDB" id="A0A2Z6TFY0"/>
<dbReference type="SMART" id="SM00448">
    <property type="entry name" value="REC"/>
    <property type="match status" value="1"/>
</dbReference>
<dbReference type="GO" id="GO:0000156">
    <property type="term" value="F:phosphorelay response regulator activity"/>
    <property type="evidence" value="ECO:0007669"/>
    <property type="project" value="TreeGrafter"/>
</dbReference>
<keyword evidence="8" id="KW-0010">Activator</keyword>
<dbReference type="PANTHER" id="PTHR48111:SF49">
    <property type="entry name" value="HEME RESPONSE REGULATOR HSSR"/>
    <property type="match status" value="1"/>
</dbReference>
<evidence type="ECO:0000256" key="5">
    <source>
        <dbReference type="ARBA" id="ARBA00023015"/>
    </source>
</evidence>
<evidence type="ECO:0000256" key="11">
    <source>
        <dbReference type="ARBA" id="ARBA00039976"/>
    </source>
</evidence>
<reference evidence="17" key="1">
    <citation type="submission" date="2018-03" db="EMBL/GenBank/DDBJ databases">
        <title>New taxa in the Lactobacillus gasseri group.</title>
        <authorList>
            <person name="Tanizawa Y."/>
            <person name="Tohno M."/>
            <person name="Endo A."/>
            <person name="Arita M."/>
        </authorList>
    </citation>
    <scope>NUCLEOTIDE SEQUENCE [LARGE SCALE GENOMIC DNA]</scope>
    <source>
        <strain evidence="17">DSM 24759</strain>
    </source>
</reference>
<evidence type="ECO:0000256" key="9">
    <source>
        <dbReference type="ARBA" id="ARBA00023163"/>
    </source>
</evidence>
<dbReference type="GO" id="GO:0005829">
    <property type="term" value="C:cytosol"/>
    <property type="evidence" value="ECO:0007669"/>
    <property type="project" value="TreeGrafter"/>
</dbReference>
<dbReference type="PROSITE" id="PS51755">
    <property type="entry name" value="OMPR_PHOB"/>
    <property type="match status" value="1"/>
</dbReference>
<proteinExistence type="predicted"/>
<dbReference type="InterPro" id="IPR001789">
    <property type="entry name" value="Sig_transdc_resp-reg_receiver"/>
</dbReference>
<dbReference type="SMART" id="SM00862">
    <property type="entry name" value="Trans_reg_C"/>
    <property type="match status" value="1"/>
</dbReference>
<evidence type="ECO:0000256" key="4">
    <source>
        <dbReference type="ARBA" id="ARBA00023012"/>
    </source>
</evidence>
<evidence type="ECO:0000259" key="14">
    <source>
        <dbReference type="PROSITE" id="PS50110"/>
    </source>
</evidence>
<dbReference type="InterPro" id="IPR001867">
    <property type="entry name" value="OmpR/PhoB-type_DNA-bd"/>
</dbReference>
<keyword evidence="5" id="KW-0805">Transcription regulation</keyword>
<comment type="function">
    <text evidence="10">Member of the two-component regulatory system HssS/HssR involved in intracellular heme homeostasis and tempering of staphylococcal virulence. Phosphorylated HssR binds to a direct repeat sequence within hrtAB promoter and activates the expression of hrtAB, an efflux pump, in response to extracellular heme, hemin, hemoglobin or blood.</text>
</comment>
<dbReference type="RefSeq" id="WP_117118289.1">
    <property type="nucleotide sequence ID" value="NZ_BFBY01000005.1"/>
</dbReference>
<evidence type="ECO:0000313" key="16">
    <source>
        <dbReference type="EMBL" id="GBG04952.1"/>
    </source>
</evidence>
<feature type="DNA-binding region" description="OmpR/PhoB-type" evidence="13">
    <location>
        <begin position="125"/>
        <end position="223"/>
    </location>
</feature>
<dbReference type="PROSITE" id="PS50110">
    <property type="entry name" value="RESPONSE_REGULATORY"/>
    <property type="match status" value="1"/>
</dbReference>
<keyword evidence="7 13" id="KW-0238">DNA-binding</keyword>
<evidence type="ECO:0000256" key="8">
    <source>
        <dbReference type="ARBA" id="ARBA00023159"/>
    </source>
</evidence>
<dbReference type="Gene3D" id="3.40.50.2300">
    <property type="match status" value="1"/>
</dbReference>
<feature type="modified residue" description="4-aspartylphosphate" evidence="12">
    <location>
        <position position="52"/>
    </location>
</feature>
<dbReference type="CDD" id="cd00383">
    <property type="entry name" value="trans_reg_C"/>
    <property type="match status" value="1"/>
</dbReference>
<protein>
    <recommendedName>
        <fullName evidence="11">Heme response regulator HssR</fullName>
    </recommendedName>
</protein>
<evidence type="ECO:0000259" key="15">
    <source>
        <dbReference type="PROSITE" id="PS51755"/>
    </source>
</evidence>
<evidence type="ECO:0000256" key="7">
    <source>
        <dbReference type="ARBA" id="ARBA00023125"/>
    </source>
</evidence>
<comment type="caution">
    <text evidence="16">The sequence shown here is derived from an EMBL/GenBank/DDBJ whole genome shotgun (WGS) entry which is preliminary data.</text>
</comment>
<keyword evidence="9" id="KW-0804">Transcription</keyword>
<dbReference type="GO" id="GO:0006355">
    <property type="term" value="P:regulation of DNA-templated transcription"/>
    <property type="evidence" value="ECO:0007669"/>
    <property type="project" value="InterPro"/>
</dbReference>